<comment type="caution">
    <text evidence="1">The sequence shown here is derived from an EMBL/GenBank/DDBJ whole genome shotgun (WGS) entry which is preliminary data.</text>
</comment>
<evidence type="ECO:0000313" key="1">
    <source>
        <dbReference type="EMBL" id="KAK3050509.1"/>
    </source>
</evidence>
<name>A0AAJ0DHX5_9PEZI</name>
<dbReference type="Proteomes" id="UP001271007">
    <property type="component" value="Unassembled WGS sequence"/>
</dbReference>
<evidence type="ECO:0000313" key="2">
    <source>
        <dbReference type="Proteomes" id="UP001271007"/>
    </source>
</evidence>
<dbReference type="AlphaFoldDB" id="A0AAJ0DHX5"/>
<dbReference type="Pfam" id="PF26639">
    <property type="entry name" value="Het-6_barrel"/>
    <property type="match status" value="1"/>
</dbReference>
<gene>
    <name evidence="1" type="ORF">LTR09_008148</name>
</gene>
<proteinExistence type="predicted"/>
<accession>A0AAJ0DHX5</accession>
<keyword evidence="2" id="KW-1185">Reference proteome</keyword>
<dbReference type="EMBL" id="JAWDJX010000031">
    <property type="protein sequence ID" value="KAK3050509.1"/>
    <property type="molecule type" value="Genomic_DNA"/>
</dbReference>
<organism evidence="1 2">
    <name type="scientific">Extremus antarcticus</name>
    <dbReference type="NCBI Taxonomy" id="702011"/>
    <lineage>
        <taxon>Eukaryota</taxon>
        <taxon>Fungi</taxon>
        <taxon>Dikarya</taxon>
        <taxon>Ascomycota</taxon>
        <taxon>Pezizomycotina</taxon>
        <taxon>Dothideomycetes</taxon>
        <taxon>Dothideomycetidae</taxon>
        <taxon>Mycosphaerellales</taxon>
        <taxon>Extremaceae</taxon>
        <taxon>Extremus</taxon>
    </lineage>
</organism>
<protein>
    <submittedName>
        <fullName evidence="1">Uncharacterized protein</fullName>
    </submittedName>
</protein>
<reference evidence="1" key="1">
    <citation type="submission" date="2023-04" db="EMBL/GenBank/DDBJ databases">
        <title>Black Yeasts Isolated from many extreme environments.</title>
        <authorList>
            <person name="Coleine C."/>
            <person name="Stajich J.E."/>
            <person name="Selbmann L."/>
        </authorList>
    </citation>
    <scope>NUCLEOTIDE SEQUENCE</scope>
    <source>
        <strain evidence="1">CCFEE 5312</strain>
    </source>
</reference>
<sequence length="332" mass="37203">MFGNKAKARFQHALMNPAQARAIGSDYTLSPAEVYAKATFTSLEYEGHSRIFNHVGPIYRRLSTPDIACLPTWAVNFQDIIGRRSIHRPSTYMEYSEVAGPDIDVFHKSASPDLPRVFLDDTLRRLTIPASWVAVVWTVRDTIPTSSPSLPDHMTWQCEEREAFLIGALTSFIITTQLGAGESAASVDRLIAQERCRVLLQDIKAQYTSEEDIFEAWHLACSQLCANSKSSWNMSGIRMFISRMASRLKQGKAFTLPSGLMGLGPLHMEPGDTVIMFPRGNFTSVPFSILRPTAEPGVYNFVGQAYVHGPLFAAFWEQPWASQYVERQFVIV</sequence>